<proteinExistence type="predicted"/>
<organism evidence="1 2">
    <name type="scientific">Streptomyces albiaxialis</name>
    <dbReference type="NCBI Taxonomy" id="329523"/>
    <lineage>
        <taxon>Bacteria</taxon>
        <taxon>Bacillati</taxon>
        <taxon>Actinomycetota</taxon>
        <taxon>Actinomycetes</taxon>
        <taxon>Kitasatosporales</taxon>
        <taxon>Streptomycetaceae</taxon>
        <taxon>Streptomyces</taxon>
    </lineage>
</organism>
<name>A0ABN2W120_9ACTN</name>
<dbReference type="Proteomes" id="UP001500016">
    <property type="component" value="Unassembled WGS sequence"/>
</dbReference>
<keyword evidence="2" id="KW-1185">Reference proteome</keyword>
<evidence type="ECO:0000313" key="2">
    <source>
        <dbReference type="Proteomes" id="UP001500016"/>
    </source>
</evidence>
<protein>
    <submittedName>
        <fullName evidence="1">Uncharacterized protein</fullName>
    </submittedName>
</protein>
<evidence type="ECO:0000313" key="1">
    <source>
        <dbReference type="EMBL" id="GAA2080127.1"/>
    </source>
</evidence>
<reference evidence="1 2" key="1">
    <citation type="journal article" date="2019" name="Int. J. Syst. Evol. Microbiol.">
        <title>The Global Catalogue of Microorganisms (GCM) 10K type strain sequencing project: providing services to taxonomists for standard genome sequencing and annotation.</title>
        <authorList>
            <consortium name="The Broad Institute Genomics Platform"/>
            <consortium name="The Broad Institute Genome Sequencing Center for Infectious Disease"/>
            <person name="Wu L."/>
            <person name="Ma J."/>
        </authorList>
    </citation>
    <scope>NUCLEOTIDE SEQUENCE [LARGE SCALE GENOMIC DNA]</scope>
    <source>
        <strain evidence="1 2">JCM 15478</strain>
    </source>
</reference>
<gene>
    <name evidence="1" type="ORF">GCM10009801_38210</name>
</gene>
<sequence>MIVKQNMPSALILGFDPHAVPGMDGDAMRAVLDKELARFADHGIHASTALIAPDASAKSVIVAALSERDWDVVVIGGGIRKPEPVLTLFEQIVNLVRQHAPGAAIAFNTGIDDSVEAAERWL</sequence>
<accession>A0ABN2W120</accession>
<dbReference type="EMBL" id="BAAAPE010000009">
    <property type="protein sequence ID" value="GAA2080127.1"/>
    <property type="molecule type" value="Genomic_DNA"/>
</dbReference>
<comment type="caution">
    <text evidence="1">The sequence shown here is derived from an EMBL/GenBank/DDBJ whole genome shotgun (WGS) entry which is preliminary data.</text>
</comment>